<name>S5TMH1_9CORY</name>
<evidence type="ECO:0000256" key="1">
    <source>
        <dbReference type="ARBA" id="ARBA00022679"/>
    </source>
</evidence>
<dbReference type="RefSeq" id="WP_020935815.1">
    <property type="nucleotide sequence ID" value="NC_021915.1"/>
</dbReference>
<dbReference type="KEGG" id="cmd:B841_12055"/>
<organism evidence="5 6">
    <name type="scientific">Corynebacterium maris DSM 45190</name>
    <dbReference type="NCBI Taxonomy" id="1224163"/>
    <lineage>
        <taxon>Bacteria</taxon>
        <taxon>Bacillati</taxon>
        <taxon>Actinomycetota</taxon>
        <taxon>Actinomycetes</taxon>
        <taxon>Mycobacteriales</taxon>
        <taxon>Corynebacteriaceae</taxon>
        <taxon>Corynebacterium</taxon>
    </lineage>
</organism>
<keyword evidence="1" id="KW-0808">Transferase</keyword>
<dbReference type="OrthoDB" id="3210041at2"/>
<dbReference type="HOGENOM" id="CLU_027938_4_4_11"/>
<protein>
    <recommendedName>
        <fullName evidence="4">Phospholipid/glycerol acyltransferase domain-containing protein</fullName>
    </recommendedName>
</protein>
<keyword evidence="6" id="KW-1185">Reference proteome</keyword>
<keyword evidence="2" id="KW-0012">Acyltransferase</keyword>
<dbReference type="Pfam" id="PF01553">
    <property type="entry name" value="Acyltransferase"/>
    <property type="match status" value="1"/>
</dbReference>
<evidence type="ECO:0000256" key="3">
    <source>
        <dbReference type="SAM" id="MobiDB-lite"/>
    </source>
</evidence>
<proteinExistence type="predicted"/>
<evidence type="ECO:0000313" key="5">
    <source>
        <dbReference type="EMBL" id="AGS35883.1"/>
    </source>
</evidence>
<dbReference type="PANTHER" id="PTHR10434">
    <property type="entry name" value="1-ACYL-SN-GLYCEROL-3-PHOSPHATE ACYLTRANSFERASE"/>
    <property type="match status" value="1"/>
</dbReference>
<dbReference type="EMBL" id="CP003924">
    <property type="protein sequence ID" value="AGS35883.1"/>
    <property type="molecule type" value="Genomic_DNA"/>
</dbReference>
<dbReference type="GO" id="GO:0006654">
    <property type="term" value="P:phosphatidic acid biosynthetic process"/>
    <property type="evidence" value="ECO:0007669"/>
    <property type="project" value="TreeGrafter"/>
</dbReference>
<accession>S5TMH1</accession>
<dbReference type="PANTHER" id="PTHR10434:SF55">
    <property type="entry name" value="POSSIBLE ACYLTRANSFERASE"/>
    <property type="match status" value="1"/>
</dbReference>
<dbReference type="eggNOG" id="COG0204">
    <property type="taxonomic scope" value="Bacteria"/>
</dbReference>
<dbReference type="Proteomes" id="UP000015388">
    <property type="component" value="Chromosome"/>
</dbReference>
<evidence type="ECO:0000313" key="6">
    <source>
        <dbReference type="Proteomes" id="UP000015388"/>
    </source>
</evidence>
<dbReference type="InterPro" id="IPR002123">
    <property type="entry name" value="Plipid/glycerol_acylTrfase"/>
</dbReference>
<dbReference type="GO" id="GO:0003841">
    <property type="term" value="F:1-acylglycerol-3-phosphate O-acyltransferase activity"/>
    <property type="evidence" value="ECO:0007669"/>
    <property type="project" value="TreeGrafter"/>
</dbReference>
<evidence type="ECO:0000259" key="4">
    <source>
        <dbReference type="SMART" id="SM00563"/>
    </source>
</evidence>
<dbReference type="CDD" id="cd07989">
    <property type="entry name" value="LPLAT_AGPAT-like"/>
    <property type="match status" value="1"/>
</dbReference>
<dbReference type="STRING" id="1224163.B841_12055"/>
<feature type="domain" description="Phospholipid/glycerol acyltransferase" evidence="4">
    <location>
        <begin position="64"/>
        <end position="179"/>
    </location>
</feature>
<evidence type="ECO:0000256" key="2">
    <source>
        <dbReference type="ARBA" id="ARBA00023315"/>
    </source>
</evidence>
<gene>
    <name evidence="5" type="ORF">B841_12055</name>
</gene>
<dbReference type="SMART" id="SM00563">
    <property type="entry name" value="PlsC"/>
    <property type="match status" value="1"/>
</dbReference>
<sequence>MEFKIAGGQFRVPADLPEVPDHPVEAKERFYNGFIIRALKAILRAQGVKVTCFGAKNLPLEGGALLAMNHTNYYDFILGEIPGHVRGRRLVRFMAKKEVFDAPVVGTFMRSMDHISVDRKRGGTSIDEAVNRIQSGQIVGIFPEATISRSFELKDFKTGAVRIAAAADAPLVPMVTWGGQRIWTKGLDKNLGRSHVPVFIRVGAPVDSSGTPEEATARLKAAMQELLTQVRTDYETEYGPFPEGLAWRPASLGGAAPSLADADRIEAAYRAERDAKREAKTAKRGKSTARRIDRKADRALGNGPGLLRRLKSLLRR</sequence>
<dbReference type="PATRIC" id="fig|1224163.3.peg.2435"/>
<dbReference type="GO" id="GO:0005886">
    <property type="term" value="C:plasma membrane"/>
    <property type="evidence" value="ECO:0007669"/>
    <property type="project" value="TreeGrafter"/>
</dbReference>
<feature type="region of interest" description="Disordered" evidence="3">
    <location>
        <begin position="274"/>
        <end position="303"/>
    </location>
</feature>
<dbReference type="AlphaFoldDB" id="S5TMH1"/>
<reference evidence="5 6" key="1">
    <citation type="submission" date="2012-11" db="EMBL/GenBank/DDBJ databases">
        <title>The complete genome sequence of Corynebacterium maris Coryn-1 (=DSM 45190).</title>
        <authorList>
            <person name="Schaffert L."/>
            <person name="Albersmeier A."/>
            <person name="Kalinowski J."/>
            <person name="Ruckert C."/>
        </authorList>
    </citation>
    <scope>NUCLEOTIDE SEQUENCE [LARGE SCALE GENOMIC DNA]</scope>
    <source>
        <strain evidence="6">Coryn-1</strain>
    </source>
</reference>
<dbReference type="SUPFAM" id="SSF69593">
    <property type="entry name" value="Glycerol-3-phosphate (1)-acyltransferase"/>
    <property type="match status" value="1"/>
</dbReference>